<feature type="domain" description="Acyl-CoA thioesterase-like C-terminal" evidence="2">
    <location>
        <begin position="129"/>
        <end position="261"/>
    </location>
</feature>
<feature type="domain" description="Acyl-CoA thioesterase-like N-terminal HotDog" evidence="1">
    <location>
        <begin position="19"/>
        <end position="103"/>
    </location>
</feature>
<dbReference type="Proteomes" id="UP001149607">
    <property type="component" value="Chromosome"/>
</dbReference>
<protein>
    <submittedName>
        <fullName evidence="3">Thioesterase family protein</fullName>
    </submittedName>
</protein>
<dbReference type="Gene3D" id="2.40.160.210">
    <property type="entry name" value="Acyl-CoA thioesterase, double hotdog domain"/>
    <property type="match status" value="1"/>
</dbReference>
<evidence type="ECO:0000259" key="2">
    <source>
        <dbReference type="Pfam" id="PF20789"/>
    </source>
</evidence>
<organism evidence="3">
    <name type="scientific">Neisseria leonii</name>
    <dbReference type="NCBI Taxonomy" id="2995413"/>
    <lineage>
        <taxon>Bacteria</taxon>
        <taxon>Pseudomonadati</taxon>
        <taxon>Pseudomonadota</taxon>
        <taxon>Betaproteobacteria</taxon>
        <taxon>Neisseriales</taxon>
        <taxon>Neisseriaceae</taxon>
        <taxon>Neisseria</taxon>
    </lineage>
</organism>
<dbReference type="EMBL" id="JAPQFL010000001">
    <property type="protein sequence ID" value="MDD9327326.1"/>
    <property type="molecule type" value="Genomic_DNA"/>
</dbReference>
<accession>A0A9X4ID43</accession>
<dbReference type="EMBL" id="CP146598">
    <property type="protein sequence ID" value="WWY03713.1"/>
    <property type="molecule type" value="Genomic_DNA"/>
</dbReference>
<evidence type="ECO:0000313" key="3">
    <source>
        <dbReference type="EMBL" id="MDD9327326.1"/>
    </source>
</evidence>
<reference evidence="4" key="2">
    <citation type="submission" date="2024-02" db="EMBL/GenBank/DDBJ databases">
        <title>Neisseria leonii sp. nov.</title>
        <authorList>
            <person name="Boutroux M."/>
            <person name="Favre-Rochex S."/>
            <person name="Gorgette O."/>
            <person name="Touak G."/>
            <person name="Muhle E."/>
            <person name="Chesneau O."/>
            <person name="Clermont D."/>
            <person name="Rahi P."/>
        </authorList>
    </citation>
    <scope>NUCLEOTIDE SEQUENCE</scope>
    <source>
        <strain evidence="4">51.81</strain>
    </source>
</reference>
<proteinExistence type="predicted"/>
<dbReference type="InterPro" id="IPR049449">
    <property type="entry name" value="TesB_ACOT8-like_N"/>
</dbReference>
<reference evidence="3" key="1">
    <citation type="submission" date="2022-10" db="EMBL/GenBank/DDBJ databases">
        <authorList>
            <person name="Boutroux M."/>
        </authorList>
    </citation>
    <scope>NUCLEOTIDE SEQUENCE</scope>
    <source>
        <strain evidence="3">51.81</strain>
    </source>
</reference>
<dbReference type="AlphaFoldDB" id="A0A9X4ID43"/>
<evidence type="ECO:0000313" key="5">
    <source>
        <dbReference type="Proteomes" id="UP001149607"/>
    </source>
</evidence>
<dbReference type="InterPro" id="IPR049450">
    <property type="entry name" value="ACOT8-like_C"/>
</dbReference>
<sequence length="263" mass="28435">MDLNRTFARLADDDTITLEPSWAQGRALFGGLSGGLMLAKLQHTIDRPRRLRSLTVSFVGPIDTSGEIGLQAQILRVGKSVLQGEVHLTQNGGVQAVLLASFGEARESAARIAADSPPPAMPQVGQIPAIPAGAPDMPAFLQHFDIRWAHGPLPFSGSTQAEFGGYLRFRGQEGAFTLPHLVTLTDAFPPAVVTLLPQPAPASSLTWTLELLHDPDGADMADFWQYRVRTDYAADGYGHTEARIWDKNGRLTLISRQTVTVFG</sequence>
<dbReference type="InterPro" id="IPR029069">
    <property type="entry name" value="HotDog_dom_sf"/>
</dbReference>
<keyword evidence="5" id="KW-1185">Reference proteome</keyword>
<evidence type="ECO:0000259" key="1">
    <source>
        <dbReference type="Pfam" id="PF13622"/>
    </source>
</evidence>
<dbReference type="SUPFAM" id="SSF54637">
    <property type="entry name" value="Thioesterase/thiol ester dehydrase-isomerase"/>
    <property type="match status" value="2"/>
</dbReference>
<dbReference type="InterPro" id="IPR042171">
    <property type="entry name" value="Acyl-CoA_hotdog"/>
</dbReference>
<dbReference type="Pfam" id="PF13622">
    <property type="entry name" value="4HBT_3"/>
    <property type="match status" value="1"/>
</dbReference>
<evidence type="ECO:0000313" key="4">
    <source>
        <dbReference type="EMBL" id="WWY03713.1"/>
    </source>
</evidence>
<dbReference type="Pfam" id="PF20789">
    <property type="entry name" value="4HBT_3C"/>
    <property type="match status" value="1"/>
</dbReference>
<gene>
    <name evidence="3" type="ORF">ORY91_000711</name>
    <name evidence="4" type="ORF">V9W64_02940</name>
</gene>
<name>A0A9X4ID43_9NEIS</name>
<dbReference type="RefSeq" id="WP_274584571.1">
    <property type="nucleotide sequence ID" value="NZ_CP145811.1"/>
</dbReference>